<accession>F4PPD8</accession>
<dbReference type="InterPro" id="IPR036770">
    <property type="entry name" value="Ankyrin_rpt-contain_sf"/>
</dbReference>
<dbReference type="OMA" id="WNICATL"/>
<proteinExistence type="predicted"/>
<dbReference type="InterPro" id="IPR052050">
    <property type="entry name" value="SecEffector_AnkRepeat"/>
</dbReference>
<sequence>MTSFNCIFRSIYIRQLIFNHIGDISKQRYNGSIYDGRQRSLKGRDIIKLPDLGMISRFAMPWHFLCHYLPSDCNQMVELKNQRRIRLINEYCFHRNATLDTFEHLVEWSTDFEYLWNICATLLLNRREAINQEILEYLVKKYPRYSDSNFLDRAIDVAVKNGYLSTVKLIDSIGADVRISSHVLDTACSKGFIDIIKYVYENNRTDRCSTDGMDEAANHGHFDIVKILHFNSTGGCTKNAMDMAAQNGHFEMVKFLHENRQEGCTCQAIDLASLGGHIDIVRYLSEHRTEGATTNAMDRAASNGHYEIVKYLQEHRSEGATTKAMDGASANGRIEIVKYLSEHRSEGATTWALDWAAENGHIKVVSFLINVRKEKYDAQKLLETASLRHYDLSNWILTQFGDTLGIESLENVKN</sequence>
<gene>
    <name evidence="1" type="ORF">DFA_04369</name>
</gene>
<dbReference type="AlphaFoldDB" id="F4PPD8"/>
<dbReference type="SUPFAM" id="SSF48403">
    <property type="entry name" value="Ankyrin repeat"/>
    <property type="match status" value="1"/>
</dbReference>
<evidence type="ECO:0000313" key="1">
    <source>
        <dbReference type="EMBL" id="EGG22251.1"/>
    </source>
</evidence>
<dbReference type="EMBL" id="GL883009">
    <property type="protein sequence ID" value="EGG22251.1"/>
    <property type="molecule type" value="Genomic_DNA"/>
</dbReference>
<dbReference type="RefSeq" id="XP_004360102.1">
    <property type="nucleotide sequence ID" value="XM_004360045.1"/>
</dbReference>
<dbReference type="InterPro" id="IPR002110">
    <property type="entry name" value="Ankyrin_rpt"/>
</dbReference>
<dbReference type="PANTHER" id="PTHR46586">
    <property type="entry name" value="ANKYRIN REPEAT-CONTAINING PROTEIN"/>
    <property type="match status" value="1"/>
</dbReference>
<dbReference type="STRING" id="1054147.F4PPD8"/>
<dbReference type="Gene3D" id="1.25.40.20">
    <property type="entry name" value="Ankyrin repeat-containing domain"/>
    <property type="match status" value="2"/>
</dbReference>
<keyword evidence="2" id="KW-1185">Reference proteome</keyword>
<name>F4PPD8_CACFS</name>
<dbReference type="SMART" id="SM00248">
    <property type="entry name" value="ANK"/>
    <property type="match status" value="4"/>
</dbReference>
<reference evidence="2" key="1">
    <citation type="journal article" date="2011" name="Genome Res.">
        <title>Phylogeny-wide analysis of social amoeba genomes highlights ancient origins for complex intercellular communication.</title>
        <authorList>
            <person name="Heidel A.J."/>
            <person name="Lawal H.M."/>
            <person name="Felder M."/>
            <person name="Schilde C."/>
            <person name="Helps N.R."/>
            <person name="Tunggal B."/>
            <person name="Rivero F."/>
            <person name="John U."/>
            <person name="Schleicher M."/>
            <person name="Eichinger L."/>
            <person name="Platzer M."/>
            <person name="Noegel A.A."/>
            <person name="Schaap P."/>
            <person name="Gloeckner G."/>
        </authorList>
    </citation>
    <scope>NUCLEOTIDE SEQUENCE [LARGE SCALE GENOMIC DNA]</scope>
    <source>
        <strain evidence="2">SH3</strain>
    </source>
</reference>
<dbReference type="PANTHER" id="PTHR46586:SF3">
    <property type="entry name" value="ANKYRIN REPEAT-CONTAINING PROTEIN"/>
    <property type="match status" value="1"/>
</dbReference>
<dbReference type="KEGG" id="dfa:DFA_04369"/>
<dbReference type="GeneID" id="14874616"/>
<evidence type="ECO:0008006" key="3">
    <source>
        <dbReference type="Google" id="ProtNLM"/>
    </source>
</evidence>
<protein>
    <recommendedName>
        <fullName evidence="3">Ankyrin repeat-containing protein</fullName>
    </recommendedName>
</protein>
<organism evidence="1 2">
    <name type="scientific">Cavenderia fasciculata</name>
    <name type="common">Slime mold</name>
    <name type="synonym">Dictyostelium fasciculatum</name>
    <dbReference type="NCBI Taxonomy" id="261658"/>
    <lineage>
        <taxon>Eukaryota</taxon>
        <taxon>Amoebozoa</taxon>
        <taxon>Evosea</taxon>
        <taxon>Eumycetozoa</taxon>
        <taxon>Dictyostelia</taxon>
        <taxon>Acytosteliales</taxon>
        <taxon>Cavenderiaceae</taxon>
        <taxon>Cavenderia</taxon>
    </lineage>
</organism>
<dbReference type="Proteomes" id="UP000007797">
    <property type="component" value="Unassembled WGS sequence"/>
</dbReference>
<dbReference type="OrthoDB" id="194358at2759"/>
<evidence type="ECO:0000313" key="2">
    <source>
        <dbReference type="Proteomes" id="UP000007797"/>
    </source>
</evidence>
<dbReference type="Pfam" id="PF12796">
    <property type="entry name" value="Ank_2"/>
    <property type="match status" value="1"/>
</dbReference>